<dbReference type="HOGENOM" id="CLU_202974_0_0_4"/>
<dbReference type="KEGG" id="azo:azo0488"/>
<protein>
    <submittedName>
        <fullName evidence="1">Uncharacterized protein</fullName>
    </submittedName>
</protein>
<dbReference type="KEGG" id="aoa:dqs_0499"/>
<dbReference type="AlphaFoldDB" id="A1K2Q0"/>
<evidence type="ECO:0000313" key="2">
    <source>
        <dbReference type="Proteomes" id="UP000002588"/>
    </source>
</evidence>
<accession>A1K2Q0</accession>
<dbReference type="EMBL" id="AM406670">
    <property type="protein sequence ID" value="CAL93105.1"/>
    <property type="molecule type" value="Genomic_DNA"/>
</dbReference>
<dbReference type="OrthoDB" id="8564953at2"/>
<reference evidence="1 2" key="1">
    <citation type="journal article" date="2006" name="Nat. Biotechnol.">
        <title>Complete genome of the mutualistic, N2-fixing grass endophyte Azoarcus sp. strain BH72.</title>
        <authorList>
            <person name="Krause A."/>
            <person name="Ramakumar A."/>
            <person name="Bartels D."/>
            <person name="Battistoni F."/>
            <person name="Bekel T."/>
            <person name="Boch J."/>
            <person name="Boehm M."/>
            <person name="Friedrich F."/>
            <person name="Hurek T."/>
            <person name="Krause L."/>
            <person name="Linke B."/>
            <person name="McHardy A.C."/>
            <person name="Sarkar A."/>
            <person name="Schneiker S."/>
            <person name="Syed A.A."/>
            <person name="Thauer R."/>
            <person name="Vorhoelter F.-J."/>
            <person name="Weidner S."/>
            <person name="Puehler A."/>
            <person name="Reinhold-Hurek B."/>
            <person name="Kaiser O."/>
            <person name="Goesmann A."/>
        </authorList>
    </citation>
    <scope>NUCLEOTIDE SEQUENCE [LARGE SCALE GENOMIC DNA]</scope>
    <source>
        <strain evidence="1 2">BH72</strain>
    </source>
</reference>
<gene>
    <name evidence="1" type="ordered locus">azo0488</name>
</gene>
<keyword evidence="2" id="KW-1185">Reference proteome</keyword>
<sequence>MVIVMEMNSGKALTEPPAYGEEILNASWLPQPTPEVAVQLQEIELAPRRRHDSMPPPADIEAFLAAIYRNQE</sequence>
<name>A1K2Q0_AZOSB</name>
<dbReference type="RefSeq" id="WP_011764223.1">
    <property type="nucleotide sequence ID" value="NC_008702.1"/>
</dbReference>
<organism evidence="1 2">
    <name type="scientific">Azoarcus sp. (strain BH72)</name>
    <dbReference type="NCBI Taxonomy" id="418699"/>
    <lineage>
        <taxon>Bacteria</taxon>
        <taxon>Pseudomonadati</taxon>
        <taxon>Pseudomonadota</taxon>
        <taxon>Betaproteobacteria</taxon>
        <taxon>Rhodocyclales</taxon>
        <taxon>Zoogloeaceae</taxon>
        <taxon>Azoarcus</taxon>
    </lineage>
</organism>
<proteinExistence type="predicted"/>
<evidence type="ECO:0000313" key="1">
    <source>
        <dbReference type="EMBL" id="CAL93105.1"/>
    </source>
</evidence>
<dbReference type="Proteomes" id="UP000002588">
    <property type="component" value="Chromosome"/>
</dbReference>